<organism evidence="1">
    <name type="scientific">Rhizophora mucronata</name>
    <name type="common">Asiatic mangrove</name>
    <dbReference type="NCBI Taxonomy" id="61149"/>
    <lineage>
        <taxon>Eukaryota</taxon>
        <taxon>Viridiplantae</taxon>
        <taxon>Streptophyta</taxon>
        <taxon>Embryophyta</taxon>
        <taxon>Tracheophyta</taxon>
        <taxon>Spermatophyta</taxon>
        <taxon>Magnoliopsida</taxon>
        <taxon>eudicotyledons</taxon>
        <taxon>Gunneridae</taxon>
        <taxon>Pentapetalae</taxon>
        <taxon>rosids</taxon>
        <taxon>fabids</taxon>
        <taxon>Malpighiales</taxon>
        <taxon>Rhizophoraceae</taxon>
        <taxon>Rhizophora</taxon>
    </lineage>
</organism>
<sequence>MLLRNDSLIILNFVPYTKITARGLARPFLNPFSLRMKGSPREGNQTLVREVDVVSRELEGKRRYEIMCCTCLPIDNIIVTLLQLG</sequence>
<accession>A0A2P2PRJ6</accession>
<dbReference type="AlphaFoldDB" id="A0A2P2PRJ6"/>
<name>A0A2P2PRJ6_RHIMU</name>
<proteinExistence type="predicted"/>
<protein>
    <submittedName>
        <fullName evidence="1">Uncharacterized protein</fullName>
    </submittedName>
</protein>
<dbReference type="EMBL" id="GGEC01076872">
    <property type="protein sequence ID" value="MBX57356.1"/>
    <property type="molecule type" value="Transcribed_RNA"/>
</dbReference>
<reference evidence="1" key="1">
    <citation type="submission" date="2018-02" db="EMBL/GenBank/DDBJ databases">
        <title>Rhizophora mucronata_Transcriptome.</title>
        <authorList>
            <person name="Meera S.P."/>
            <person name="Sreeshan A."/>
            <person name="Augustine A."/>
        </authorList>
    </citation>
    <scope>NUCLEOTIDE SEQUENCE</scope>
    <source>
        <tissue evidence="1">Leaf</tissue>
    </source>
</reference>
<evidence type="ECO:0000313" key="1">
    <source>
        <dbReference type="EMBL" id="MBX57356.1"/>
    </source>
</evidence>